<dbReference type="SUPFAM" id="SSF142338">
    <property type="entry name" value="CofD-like"/>
    <property type="match status" value="1"/>
</dbReference>
<accession>A0A173SEV5</accession>
<dbReference type="Pfam" id="PF01933">
    <property type="entry name" value="CofD"/>
    <property type="match status" value="1"/>
</dbReference>
<dbReference type="CDD" id="cd07187">
    <property type="entry name" value="YvcK_like"/>
    <property type="match status" value="1"/>
</dbReference>
<dbReference type="NCBIfam" id="TIGR01826">
    <property type="entry name" value="CofD_related"/>
    <property type="match status" value="1"/>
</dbReference>
<comment type="similarity">
    <text evidence="1">Belongs to the gluconeogenesis factor family.</text>
</comment>
<name>A0A173SEV5_9FIRM</name>
<dbReference type="RefSeq" id="WP_006785193.1">
    <property type="nucleotide sequence ID" value="NZ_CABJBH010000009.1"/>
</dbReference>
<dbReference type="Gene3D" id="3.40.50.10680">
    <property type="entry name" value="CofD-like domains"/>
    <property type="match status" value="1"/>
</dbReference>
<proteinExistence type="inferred from homology"/>
<keyword evidence="1" id="KW-0963">Cytoplasm</keyword>
<evidence type="ECO:0000313" key="2">
    <source>
        <dbReference type="EMBL" id="MTK21534.1"/>
    </source>
</evidence>
<reference evidence="2 3" key="1">
    <citation type="journal article" date="2019" name="Nat. Med.">
        <title>A library of human gut bacterial isolates paired with longitudinal multiomics data enables mechanistic microbiome research.</title>
        <authorList>
            <person name="Poyet M."/>
            <person name="Groussin M."/>
            <person name="Gibbons S.M."/>
            <person name="Avila-Pacheco J."/>
            <person name="Jiang X."/>
            <person name="Kearney S.M."/>
            <person name="Perrotta A.R."/>
            <person name="Berdy B."/>
            <person name="Zhao S."/>
            <person name="Lieberman T.D."/>
            <person name="Swanson P.K."/>
            <person name="Smith M."/>
            <person name="Roesemann S."/>
            <person name="Alexander J.E."/>
            <person name="Rich S.A."/>
            <person name="Livny J."/>
            <person name="Vlamakis H."/>
            <person name="Clish C."/>
            <person name="Bullock K."/>
            <person name="Deik A."/>
            <person name="Scott J."/>
            <person name="Pierce K.A."/>
            <person name="Xavier R.J."/>
            <person name="Alm E.J."/>
        </authorList>
    </citation>
    <scope>NUCLEOTIDE SEQUENCE [LARGE SCALE GENOMIC DNA]</scope>
    <source>
        <strain evidence="2 3">BIOML-A198</strain>
    </source>
</reference>
<gene>
    <name evidence="2" type="primary">yvcK</name>
    <name evidence="2" type="ORF">GMA92_08880</name>
</gene>
<comment type="function">
    <text evidence="1">Required for morphogenesis under gluconeogenic growth conditions.</text>
</comment>
<dbReference type="AlphaFoldDB" id="A0A173SEV5"/>
<dbReference type="InterPro" id="IPR010119">
    <property type="entry name" value="Gluconeogen_factor"/>
</dbReference>
<dbReference type="Proteomes" id="UP000487649">
    <property type="component" value="Unassembled WGS sequence"/>
</dbReference>
<comment type="subcellular location">
    <subcellularLocation>
        <location evidence="1">Cytoplasm</location>
    </subcellularLocation>
</comment>
<protein>
    <recommendedName>
        <fullName evidence="1">Putative gluconeogenesis factor</fullName>
    </recommendedName>
</protein>
<dbReference type="GO" id="GO:0008360">
    <property type="term" value="P:regulation of cell shape"/>
    <property type="evidence" value="ECO:0007669"/>
    <property type="project" value="UniProtKB-UniRule"/>
</dbReference>
<evidence type="ECO:0000256" key="1">
    <source>
        <dbReference type="HAMAP-Rule" id="MF_00973"/>
    </source>
</evidence>
<dbReference type="EMBL" id="WMQE01000018">
    <property type="protein sequence ID" value="MTK21534.1"/>
    <property type="molecule type" value="Genomic_DNA"/>
</dbReference>
<sequence>MAEYDLRVAVIGGGTGLSTILRGLKRYPIDITAIVTVADDGGSSGSLRSDFDVPPPGDIRNVLVALSEVEPLVQELFQYRFKGETELAGHPTGNLLIAAMTNITGDFASAVQKLSEVLKVRGTVLPVSNTPLCLCAEYDDGTIIQGESLIPVEDKKIKRVYYTNPDEPALDEAVEAIMEADLVLLGPGSLYTSIIPNLLLKQIADAVVKTEAQCVYCCNIMTQPGETTGMTASDHVRVIEEHVGCHIIDKIIVNDESVDDSTYERYTHQNSDMVVIDEEVLENMNIDVIKSRLVSYNNVGEVRHNTKKVAATIFSLLLDIEEQREG</sequence>
<dbReference type="GO" id="GO:0005737">
    <property type="term" value="C:cytoplasm"/>
    <property type="evidence" value="ECO:0007669"/>
    <property type="project" value="UniProtKB-SubCell"/>
</dbReference>
<dbReference type="PANTHER" id="PTHR30135:SF3">
    <property type="entry name" value="GLUCONEOGENESIS FACTOR-RELATED"/>
    <property type="match status" value="1"/>
</dbReference>
<dbReference type="GeneID" id="60058625"/>
<dbReference type="OrthoDB" id="9783842at2"/>
<organism evidence="2 3">
    <name type="scientific">Turicibacter sanguinis</name>
    <dbReference type="NCBI Taxonomy" id="154288"/>
    <lineage>
        <taxon>Bacteria</taxon>
        <taxon>Bacillati</taxon>
        <taxon>Bacillota</taxon>
        <taxon>Erysipelotrichia</taxon>
        <taxon>Erysipelotrichales</taxon>
        <taxon>Turicibacteraceae</taxon>
        <taxon>Turicibacter</taxon>
    </lineage>
</organism>
<comment type="caution">
    <text evidence="2">The sequence shown here is derived from an EMBL/GenBank/DDBJ whole genome shotgun (WGS) entry which is preliminary data.</text>
</comment>
<dbReference type="HAMAP" id="MF_00973">
    <property type="entry name" value="Gluconeogen_factor"/>
    <property type="match status" value="1"/>
</dbReference>
<dbReference type="PANTHER" id="PTHR30135">
    <property type="entry name" value="UNCHARACTERIZED PROTEIN YVCK-RELATED"/>
    <property type="match status" value="1"/>
</dbReference>
<dbReference type="InterPro" id="IPR038136">
    <property type="entry name" value="CofD-like_dom_sf"/>
</dbReference>
<dbReference type="InterPro" id="IPR002882">
    <property type="entry name" value="CofD"/>
</dbReference>
<dbReference type="GO" id="GO:0043743">
    <property type="term" value="F:LPPG:FO 2-phospho-L-lactate transferase activity"/>
    <property type="evidence" value="ECO:0007669"/>
    <property type="project" value="InterPro"/>
</dbReference>
<evidence type="ECO:0000313" key="3">
    <source>
        <dbReference type="Proteomes" id="UP000487649"/>
    </source>
</evidence>